<name>A0A4Q7L4H1_9PSEU</name>
<keyword evidence="3" id="KW-1185">Reference proteome</keyword>
<evidence type="ECO:0000259" key="1">
    <source>
        <dbReference type="Pfam" id="PF12697"/>
    </source>
</evidence>
<evidence type="ECO:0000313" key="3">
    <source>
        <dbReference type="Proteomes" id="UP000294257"/>
    </source>
</evidence>
<dbReference type="InterPro" id="IPR029058">
    <property type="entry name" value="AB_hydrolase_fold"/>
</dbReference>
<dbReference type="PANTHER" id="PTHR43798">
    <property type="entry name" value="MONOACYLGLYCEROL LIPASE"/>
    <property type="match status" value="1"/>
</dbReference>
<proteinExistence type="predicted"/>
<protein>
    <submittedName>
        <fullName evidence="2">Pimeloyl-ACP methyl ester carboxylesterase</fullName>
    </submittedName>
</protein>
<dbReference type="GO" id="GO:0003824">
    <property type="term" value="F:catalytic activity"/>
    <property type="evidence" value="ECO:0007669"/>
    <property type="project" value="UniProtKB-ARBA"/>
</dbReference>
<dbReference type="InterPro" id="IPR050266">
    <property type="entry name" value="AB_hydrolase_sf"/>
</dbReference>
<reference evidence="2 3" key="1">
    <citation type="submission" date="2019-02" db="EMBL/GenBank/DDBJ databases">
        <title>Genomic Encyclopedia of Type Strains, Phase IV (KMG-IV): sequencing the most valuable type-strain genomes for metagenomic binning, comparative biology and taxonomic classification.</title>
        <authorList>
            <person name="Goeker M."/>
        </authorList>
    </citation>
    <scope>NUCLEOTIDE SEQUENCE [LARGE SCALE GENOMIC DNA]</scope>
    <source>
        <strain evidence="2 3">DSM 101727</strain>
    </source>
</reference>
<dbReference type="InterPro" id="IPR000073">
    <property type="entry name" value="AB_hydrolase_1"/>
</dbReference>
<dbReference type="OrthoDB" id="135231at2"/>
<dbReference type="SUPFAM" id="SSF53474">
    <property type="entry name" value="alpha/beta-Hydrolases"/>
    <property type="match status" value="1"/>
</dbReference>
<evidence type="ECO:0000313" key="2">
    <source>
        <dbReference type="EMBL" id="RZS43680.1"/>
    </source>
</evidence>
<dbReference type="Gene3D" id="3.40.50.1820">
    <property type="entry name" value="alpha/beta hydrolase"/>
    <property type="match status" value="1"/>
</dbReference>
<feature type="domain" description="AB hydrolase-1" evidence="1">
    <location>
        <begin position="13"/>
        <end position="242"/>
    </location>
</feature>
<sequence length="253" mass="27772">MDTRVIGSGPHRVLVLHDWLVPTDAWGSFLDYLDGVRFTYALLDARGYGRRRDVAGEYTMPELAGDVIALADQLGWDEFSLIGHSMGGKAIQRVMADAPTRVRNLVAITPTPAGRVLLTDQKQATFASAAHSADARRELLDFSTGNRCSRAWLRHMVTASENGSTTEAFAAYPKSFLHNDFTADVTGNPTPVKVIAGEHDLAIPEQAIRNAWSACYPNLEIEVLANAGHYPMHETPVALAAAIENFLNRWWSP</sequence>
<dbReference type="AlphaFoldDB" id="A0A4Q7L4H1"/>
<dbReference type="EMBL" id="SGWQ01000002">
    <property type="protein sequence ID" value="RZS43680.1"/>
    <property type="molecule type" value="Genomic_DNA"/>
</dbReference>
<dbReference type="Pfam" id="PF12697">
    <property type="entry name" value="Abhydrolase_6"/>
    <property type="match status" value="1"/>
</dbReference>
<dbReference type="RefSeq" id="WP_130343489.1">
    <property type="nucleotide sequence ID" value="NZ_SGWQ01000002.1"/>
</dbReference>
<accession>A0A4Q7L4H1</accession>
<organism evidence="2 3">
    <name type="scientific">Herbihabitans rhizosphaerae</name>
    <dbReference type="NCBI Taxonomy" id="1872711"/>
    <lineage>
        <taxon>Bacteria</taxon>
        <taxon>Bacillati</taxon>
        <taxon>Actinomycetota</taxon>
        <taxon>Actinomycetes</taxon>
        <taxon>Pseudonocardiales</taxon>
        <taxon>Pseudonocardiaceae</taxon>
        <taxon>Herbihabitans</taxon>
    </lineage>
</organism>
<dbReference type="Proteomes" id="UP000294257">
    <property type="component" value="Unassembled WGS sequence"/>
</dbReference>
<gene>
    <name evidence="2" type="ORF">EV193_102661</name>
</gene>
<comment type="caution">
    <text evidence="2">The sequence shown here is derived from an EMBL/GenBank/DDBJ whole genome shotgun (WGS) entry which is preliminary data.</text>
</comment>